<reference evidence="2" key="1">
    <citation type="journal article" date="2015" name="Nature">
        <title>Complex archaea that bridge the gap between prokaryotes and eukaryotes.</title>
        <authorList>
            <person name="Spang A."/>
            <person name="Saw J.H."/>
            <person name="Jorgensen S.L."/>
            <person name="Zaremba-Niedzwiedzka K."/>
            <person name="Martijn J."/>
            <person name="Lind A.E."/>
            <person name="van Eijk R."/>
            <person name="Schleper C."/>
            <person name="Guy L."/>
            <person name="Ettema T.J."/>
        </authorList>
    </citation>
    <scope>NUCLEOTIDE SEQUENCE</scope>
</reference>
<evidence type="ECO:0000313" key="2">
    <source>
        <dbReference type="EMBL" id="KKN76743.1"/>
    </source>
</evidence>
<dbReference type="AlphaFoldDB" id="A0A0F9WEN2"/>
<accession>A0A0F9WEN2</accession>
<feature type="transmembrane region" description="Helical" evidence="1">
    <location>
        <begin position="12"/>
        <end position="31"/>
    </location>
</feature>
<evidence type="ECO:0000256" key="1">
    <source>
        <dbReference type="SAM" id="Phobius"/>
    </source>
</evidence>
<dbReference type="EMBL" id="LAZR01000290">
    <property type="protein sequence ID" value="KKN76743.1"/>
    <property type="molecule type" value="Genomic_DNA"/>
</dbReference>
<protein>
    <submittedName>
        <fullName evidence="2">Uncharacterized protein</fullName>
    </submittedName>
</protein>
<proteinExistence type="predicted"/>
<comment type="caution">
    <text evidence="2">The sequence shown here is derived from an EMBL/GenBank/DDBJ whole genome shotgun (WGS) entry which is preliminary data.</text>
</comment>
<gene>
    <name evidence="2" type="ORF">LCGC14_0367140</name>
</gene>
<organism evidence="2">
    <name type="scientific">marine sediment metagenome</name>
    <dbReference type="NCBI Taxonomy" id="412755"/>
    <lineage>
        <taxon>unclassified sequences</taxon>
        <taxon>metagenomes</taxon>
        <taxon>ecological metagenomes</taxon>
    </lineage>
</organism>
<keyword evidence="1" id="KW-1133">Transmembrane helix</keyword>
<sequence>MMKVTKEDSVRISLAAVASWIPLLPFLWFVLQPILVTAVSDAMADQISMQIKQEVAPIGAAFTVLVKRDIVSLRRSIAEMEFRRDNPPEGDWTADDAEDLVDMVLELESSQDALSALQGNL</sequence>
<name>A0A0F9WEN2_9ZZZZ</name>
<keyword evidence="1" id="KW-0812">Transmembrane</keyword>
<keyword evidence="1" id="KW-0472">Membrane</keyword>